<dbReference type="RefSeq" id="WP_181353682.1">
    <property type="nucleotide sequence ID" value="NZ_JABJWZ010000031.1"/>
</dbReference>
<evidence type="ECO:0000256" key="1">
    <source>
        <dbReference type="SAM" id="MobiDB-lite"/>
    </source>
</evidence>
<protein>
    <submittedName>
        <fullName evidence="2">Uncharacterized protein</fullName>
    </submittedName>
</protein>
<accession>A0A7W3WIB0</accession>
<reference evidence="3" key="1">
    <citation type="submission" date="2020-05" db="EMBL/GenBank/DDBJ databases">
        <title>Classification of alakaliphilic streptomycetes isolated from an alkaline soil next to Lonar Crater, India and a proposal for the recognition of Streptomyces alkaliterrae sp. nov.</title>
        <authorList>
            <person name="Golinska P."/>
        </authorList>
    </citation>
    <scope>NUCLEOTIDE SEQUENCE [LARGE SCALE GENOMIC DNA]</scope>
    <source>
        <strain evidence="3">OF3</strain>
    </source>
</reference>
<feature type="compositionally biased region" description="Basic and acidic residues" evidence="1">
    <location>
        <begin position="123"/>
        <end position="138"/>
    </location>
</feature>
<organism evidence="2 3">
    <name type="scientific">Streptomyces alkaliterrae</name>
    <dbReference type="NCBI Taxonomy" id="2213162"/>
    <lineage>
        <taxon>Bacteria</taxon>
        <taxon>Bacillati</taxon>
        <taxon>Actinomycetota</taxon>
        <taxon>Actinomycetes</taxon>
        <taxon>Kitasatosporales</taxon>
        <taxon>Streptomycetaceae</taxon>
        <taxon>Streptomyces</taxon>
    </lineage>
</organism>
<evidence type="ECO:0000313" key="2">
    <source>
        <dbReference type="EMBL" id="MBB1252887.1"/>
    </source>
</evidence>
<name>A0A7W3WIB0_9ACTN</name>
<feature type="compositionally biased region" description="Polar residues" evidence="1">
    <location>
        <begin position="152"/>
        <end position="161"/>
    </location>
</feature>
<dbReference type="Proteomes" id="UP000525686">
    <property type="component" value="Unassembled WGS sequence"/>
</dbReference>
<evidence type="ECO:0000313" key="3">
    <source>
        <dbReference type="Proteomes" id="UP000525686"/>
    </source>
</evidence>
<sequence>MGYELRRWLADRLPEDCTSGERLVALEVADLANERTRIAYGNQMLDVLVHRTGLASRKQIGKVLAKLAVRGVELRVPVRDADGEIVLTKAGRPLFAYEGRKLTLRVPTGGEMPTREVPLWGEHSSERYPHRGSTEAERSPCGGQEVPPQGDPSPQYSSKTSLLKPVRPEQPPAAPGDEHGELADAIAFLEALPAPWGVGPKTAVKLAPDLLAMARRQGWQLDNDLAARLTEYAPNIRHHSAILHIRIVDLPRRTTPTPAAAPAALPVWCGDCADGNPAAAKTGHIRQIYDDAGNGRPCPKCHPSQTRTAA</sequence>
<gene>
    <name evidence="2" type="ORF">H3146_05835</name>
</gene>
<proteinExistence type="predicted"/>
<feature type="region of interest" description="Disordered" evidence="1">
    <location>
        <begin position="106"/>
        <end position="179"/>
    </location>
</feature>
<dbReference type="AlphaFoldDB" id="A0A7W3WIB0"/>
<dbReference type="EMBL" id="JABJWZ010000031">
    <property type="protein sequence ID" value="MBB1252887.1"/>
    <property type="molecule type" value="Genomic_DNA"/>
</dbReference>
<comment type="caution">
    <text evidence="2">The sequence shown here is derived from an EMBL/GenBank/DDBJ whole genome shotgun (WGS) entry which is preliminary data.</text>
</comment>